<evidence type="ECO:0000259" key="7">
    <source>
        <dbReference type="PROSITE" id="PS50908"/>
    </source>
</evidence>
<dbReference type="Pfam" id="PF01205">
    <property type="entry name" value="Impact_N"/>
    <property type="match status" value="1"/>
</dbReference>
<dbReference type="GO" id="GO:0140469">
    <property type="term" value="P:GCN2-mediated signaling"/>
    <property type="evidence" value="ECO:0007669"/>
    <property type="project" value="TreeGrafter"/>
</dbReference>
<keyword evidence="9" id="KW-1185">Reference proteome</keyword>
<comment type="subcellular location">
    <subcellularLocation>
        <location evidence="1">Cytoplasm</location>
    </subcellularLocation>
</comment>
<gene>
    <name evidence="8" type="ORF">B0A48_00470</name>
</gene>
<dbReference type="SUPFAM" id="SSF54211">
    <property type="entry name" value="Ribosomal protein S5 domain 2-like"/>
    <property type="match status" value="1"/>
</dbReference>
<dbReference type="InterPro" id="IPR006575">
    <property type="entry name" value="RWD_dom"/>
</dbReference>
<dbReference type="Gene3D" id="3.10.110.10">
    <property type="entry name" value="Ubiquitin Conjugating Enzyme"/>
    <property type="match status" value="1"/>
</dbReference>
<name>A0A1V8TUQ3_9PEZI</name>
<dbReference type="STRING" id="1507870.A0A1V8TUQ3"/>
<dbReference type="InterPro" id="IPR001498">
    <property type="entry name" value="Impact_N"/>
</dbReference>
<dbReference type="InterPro" id="IPR020568">
    <property type="entry name" value="Ribosomal_Su5_D2-typ_SF"/>
</dbReference>
<dbReference type="PROSITE" id="PS50908">
    <property type="entry name" value="RWD"/>
    <property type="match status" value="1"/>
</dbReference>
<dbReference type="Pfam" id="PF05773">
    <property type="entry name" value="RWD"/>
    <property type="match status" value="1"/>
</dbReference>
<reference evidence="9" key="1">
    <citation type="submission" date="2017-03" db="EMBL/GenBank/DDBJ databases">
        <title>Genomes of endolithic fungi from Antarctica.</title>
        <authorList>
            <person name="Coleine C."/>
            <person name="Masonjones S."/>
            <person name="Stajich J.E."/>
        </authorList>
    </citation>
    <scope>NUCLEOTIDE SEQUENCE [LARGE SCALE GENOMIC DNA]</scope>
    <source>
        <strain evidence="9">CCFEE 5527</strain>
    </source>
</reference>
<dbReference type="InterPro" id="IPR023582">
    <property type="entry name" value="Impact"/>
</dbReference>
<dbReference type="FunCoup" id="A0A1V8TUQ3">
    <property type="interactions" value="718"/>
</dbReference>
<evidence type="ECO:0000256" key="6">
    <source>
        <dbReference type="ARBA" id="ARBA00023016"/>
    </source>
</evidence>
<keyword evidence="4" id="KW-0678">Repressor</keyword>
<evidence type="ECO:0000256" key="4">
    <source>
        <dbReference type="ARBA" id="ARBA00022491"/>
    </source>
</evidence>
<dbReference type="GO" id="GO:0005737">
    <property type="term" value="C:cytoplasm"/>
    <property type="evidence" value="ECO:0007669"/>
    <property type="project" value="UniProtKB-SubCell"/>
</dbReference>
<dbReference type="InterPro" id="IPR036956">
    <property type="entry name" value="Impact_N_sf"/>
</dbReference>
<organism evidence="8 9">
    <name type="scientific">Cryoendolithus antarcticus</name>
    <dbReference type="NCBI Taxonomy" id="1507870"/>
    <lineage>
        <taxon>Eukaryota</taxon>
        <taxon>Fungi</taxon>
        <taxon>Dikarya</taxon>
        <taxon>Ascomycota</taxon>
        <taxon>Pezizomycotina</taxon>
        <taxon>Dothideomycetes</taxon>
        <taxon>Dothideomycetidae</taxon>
        <taxon>Cladosporiales</taxon>
        <taxon>Cladosporiaceae</taxon>
        <taxon>Cryoendolithus</taxon>
    </lineage>
</organism>
<dbReference type="SMART" id="SM00591">
    <property type="entry name" value="RWD"/>
    <property type="match status" value="1"/>
</dbReference>
<dbReference type="PANTHER" id="PTHR16301">
    <property type="entry name" value="IMPACT-RELATED"/>
    <property type="match status" value="1"/>
</dbReference>
<comment type="caution">
    <text evidence="8">The sequence shown here is derived from an EMBL/GenBank/DDBJ whole genome shotgun (WGS) entry which is preliminary data.</text>
</comment>
<proteinExistence type="inferred from homology"/>
<dbReference type="GO" id="GO:0006446">
    <property type="term" value="P:regulation of translational initiation"/>
    <property type="evidence" value="ECO:0007669"/>
    <property type="project" value="TreeGrafter"/>
</dbReference>
<keyword evidence="3" id="KW-0963">Cytoplasm</keyword>
<dbReference type="SUPFAM" id="SSF54495">
    <property type="entry name" value="UBC-like"/>
    <property type="match status" value="1"/>
</dbReference>
<dbReference type="PANTHER" id="PTHR16301:SF25">
    <property type="entry name" value="PROTEIN IMPACT"/>
    <property type="match status" value="1"/>
</dbReference>
<dbReference type="AlphaFoldDB" id="A0A1V8TUQ3"/>
<evidence type="ECO:0000256" key="2">
    <source>
        <dbReference type="ARBA" id="ARBA00007665"/>
    </source>
</evidence>
<comment type="similarity">
    <text evidence="2">Belongs to the IMPACT family.</text>
</comment>
<feature type="domain" description="RWD" evidence="7">
    <location>
        <begin position="7"/>
        <end position="108"/>
    </location>
</feature>
<dbReference type="CDD" id="cd23822">
    <property type="entry name" value="RWD_ScYIH1-like"/>
    <property type="match status" value="1"/>
</dbReference>
<protein>
    <recommendedName>
        <fullName evidence="7">RWD domain-containing protein</fullName>
    </recommendedName>
</protein>
<keyword evidence="5" id="KW-0810">Translation regulation</keyword>
<dbReference type="Gene3D" id="3.30.230.30">
    <property type="entry name" value="Impact, N-terminal domain"/>
    <property type="match status" value="1"/>
</dbReference>
<dbReference type="OrthoDB" id="69641at2759"/>
<sequence>MSEDLLDEITSINSIYGEATLESTDDEAIYALTLPSHPEISLRVEFPHDYPSAPPSILGTQRTGDHVAKGDGQGLVEHVRLILADIYIPGSPCIFDLVEESGQRLPRFDADAASQEYPNAIGAIALSDMEYHELNDFPPDDDFPPPTWTLSDPITEKKSLFLARCTPITSTEEAHAAIAHLLSKDKRAAKATHNISAWRIRSAVNADVKIQDCDDDGETAAGGRLLHLLELIGAWNVLVVVSRWDAVVKGGFIVEALHQLLLNDPQDRMKKIARSRTMTELQMLNTPAQGLGAVVPSHEQRTLDAA</sequence>
<evidence type="ECO:0000256" key="5">
    <source>
        <dbReference type="ARBA" id="ARBA00022845"/>
    </source>
</evidence>
<evidence type="ECO:0000313" key="8">
    <source>
        <dbReference type="EMBL" id="OQO15088.1"/>
    </source>
</evidence>
<evidence type="ECO:0000256" key="1">
    <source>
        <dbReference type="ARBA" id="ARBA00004496"/>
    </source>
</evidence>
<evidence type="ECO:0000313" key="9">
    <source>
        <dbReference type="Proteomes" id="UP000192596"/>
    </source>
</evidence>
<dbReference type="Proteomes" id="UP000192596">
    <property type="component" value="Unassembled WGS sequence"/>
</dbReference>
<keyword evidence="6" id="KW-0346">Stress response</keyword>
<dbReference type="InParanoid" id="A0A1V8TUQ3"/>
<accession>A0A1V8TUQ3</accession>
<dbReference type="EMBL" id="NAJO01000001">
    <property type="protein sequence ID" value="OQO15088.1"/>
    <property type="molecule type" value="Genomic_DNA"/>
</dbReference>
<evidence type="ECO:0000256" key="3">
    <source>
        <dbReference type="ARBA" id="ARBA00022490"/>
    </source>
</evidence>
<dbReference type="InterPro" id="IPR016135">
    <property type="entry name" value="UBQ-conjugating_enzyme/RWD"/>
</dbReference>